<evidence type="ECO:0000313" key="3">
    <source>
        <dbReference type="Proteomes" id="UP000252797"/>
    </source>
</evidence>
<keyword evidence="1" id="KW-0812">Transmembrane</keyword>
<name>A0A367CH94_9ENTE</name>
<evidence type="ECO:0000313" key="2">
    <source>
        <dbReference type="EMBL" id="RCA11989.1"/>
    </source>
</evidence>
<feature type="transmembrane region" description="Helical" evidence="1">
    <location>
        <begin position="152"/>
        <end position="182"/>
    </location>
</feature>
<comment type="caution">
    <text evidence="2">The sequence shown here is derived from an EMBL/GenBank/DDBJ whole genome shotgun (WGS) entry which is preliminary data.</text>
</comment>
<feature type="transmembrane region" description="Helical" evidence="1">
    <location>
        <begin position="601"/>
        <end position="619"/>
    </location>
</feature>
<evidence type="ECO:0008006" key="4">
    <source>
        <dbReference type="Google" id="ProtNLM"/>
    </source>
</evidence>
<feature type="transmembrane region" description="Helical" evidence="1">
    <location>
        <begin position="551"/>
        <end position="577"/>
    </location>
</feature>
<feature type="transmembrane region" description="Helical" evidence="1">
    <location>
        <begin position="625"/>
        <end position="645"/>
    </location>
</feature>
<protein>
    <recommendedName>
        <fullName evidence="4">DUF1430 domain-containing protein</fullName>
    </recommendedName>
</protein>
<organism evidence="2 3">
    <name type="scientific">Enterococcus durans</name>
    <dbReference type="NCBI Taxonomy" id="53345"/>
    <lineage>
        <taxon>Bacteria</taxon>
        <taxon>Bacillati</taxon>
        <taxon>Bacillota</taxon>
        <taxon>Bacilli</taxon>
        <taxon>Lactobacillales</taxon>
        <taxon>Enterococcaceae</taxon>
        <taxon>Enterococcus</taxon>
    </lineage>
</organism>
<keyword evidence="1" id="KW-0472">Membrane</keyword>
<sequence>MKKIYSFFFLFTVVSFFYSMSFIGTEVIKSAIPSVHSSIMVETVDGQKNNQEIFQKIAHYAREKQVSIHKLIFRIGEDGQTKKEIYTFDKIKNSTYSYPVIPSDYPTFFYDYSELTNEELLGLYLITEAPPKDMKEELYKNGIGVEIEQTQWFFYFASMLSGSIGQLFFILFLCLIVALGFYKSSIRKKIGIREMLGCPNYRLILRDIGCDVGLFAGILGAFLFFYPHMQFLYGPILIFGIICIGLLHVSSSYFFALGTITRKIKGEKPYTWLANTNLLLKAMIMVCMILNVAMLSAKMAENKILQEQLNYWTQIPDYYHLQFSNSTQLLPNFKQSKEQQKENSSQINQLLLPLIERGEQSGGVFLSDLELMAQHPLYNYVDKNALWVANQNAVRELNVKDRSGNVIQRLDEHSFHLLIPENKRRHTSIIVKEIEKDLNFYQHPFDYESTVYQGELNILYTQSNQVLFNYNHQLWENMYAFDPVIVVISLPLIEPNIDSWIADISNGTYLFREATEVQHFIQEHQLQKEFFGLIAVKDQINETIVKNQFEYYTAVITWFFLITSFVAIEGYSSMVYIQMNSKRLFLQYIFGKTLWQRHRDYYLKMSVSSFVVLSSLSFWRAEWLASSIAVAIFEMSLLLVMTYIAEKKQRLEVIKND</sequence>
<feature type="transmembrane region" description="Helical" evidence="1">
    <location>
        <begin position="203"/>
        <end position="226"/>
    </location>
</feature>
<feature type="transmembrane region" description="Helical" evidence="1">
    <location>
        <begin position="232"/>
        <end position="257"/>
    </location>
</feature>
<feature type="transmembrane region" description="Helical" evidence="1">
    <location>
        <begin position="278"/>
        <end position="297"/>
    </location>
</feature>
<dbReference type="EMBL" id="LEPB01000001">
    <property type="protein sequence ID" value="RCA11989.1"/>
    <property type="molecule type" value="Genomic_DNA"/>
</dbReference>
<dbReference type="RefSeq" id="WP_113845120.1">
    <property type="nucleotide sequence ID" value="NZ_LEPB01000001.1"/>
</dbReference>
<accession>A0A367CH94</accession>
<keyword evidence="1" id="KW-1133">Transmembrane helix</keyword>
<gene>
    <name evidence="2" type="ORF">EA71_00193</name>
</gene>
<proteinExistence type="predicted"/>
<dbReference type="Proteomes" id="UP000252797">
    <property type="component" value="Unassembled WGS sequence"/>
</dbReference>
<evidence type="ECO:0000256" key="1">
    <source>
        <dbReference type="SAM" id="Phobius"/>
    </source>
</evidence>
<reference evidence="2 3" key="1">
    <citation type="submission" date="2015-06" db="EMBL/GenBank/DDBJ databases">
        <title>The Genome Sequence of Enterococcus durans 4EA1.</title>
        <authorList>
            <consortium name="The Broad Institute Genomics Platform"/>
            <consortium name="The Broad Institute Genome Sequencing Center for Infectious Disease"/>
            <person name="Earl A.M."/>
            <person name="Van Tyne D."/>
            <person name="Lebreton F."/>
            <person name="Saavedra J.T."/>
            <person name="Gilmore M.S."/>
            <person name="Manson Mcguire A."/>
            <person name="Clock S."/>
            <person name="Crupain M."/>
            <person name="Rangan U."/>
            <person name="Young S."/>
            <person name="Abouelleil A."/>
            <person name="Cao P."/>
            <person name="Chapman S.B."/>
            <person name="Griggs A."/>
            <person name="Priest M."/>
            <person name="Shea T."/>
            <person name="Wortman J."/>
            <person name="Nusbaum C."/>
            <person name="Birren B."/>
        </authorList>
    </citation>
    <scope>NUCLEOTIDE SEQUENCE [LARGE SCALE GENOMIC DNA]</scope>
    <source>
        <strain evidence="2 3">4EA1</strain>
    </source>
</reference>
<dbReference type="AlphaFoldDB" id="A0A367CH94"/>